<keyword evidence="3" id="KW-1185">Reference proteome</keyword>
<name>A0A926EP87_9FIRM</name>
<sequence length="245" mass="29499">MIHYIYDGTFEGLLTSIYEVYYRHENPDDIIPKDWEEDNFLIQRYRIETDAQKASKVYKSIEEKISEESLKRVFYAYLSEIPKSGMAILNYLRIGYKMGANVDSNLSNDAVLTMDRVYHKVATEKHRLVGLLRFKMLENGFFYSSVEPEYNIIGLLAPHFANRLSNENWIIHDMKRDIAVLYNRKEWIIKDFTLEDDIIIREDEEEYQDMWKAYYKHISIESRKNLRLKKNHMPMKYWKHLVEIN</sequence>
<comment type="caution">
    <text evidence="2">The sequence shown here is derived from an EMBL/GenBank/DDBJ whole genome shotgun (WGS) entry which is preliminary data.</text>
</comment>
<feature type="domain" description="DUF4130" evidence="1">
    <location>
        <begin position="84"/>
        <end position="243"/>
    </location>
</feature>
<accession>A0A926EP87</accession>
<evidence type="ECO:0000259" key="1">
    <source>
        <dbReference type="Pfam" id="PF13566"/>
    </source>
</evidence>
<proteinExistence type="predicted"/>
<evidence type="ECO:0000313" key="2">
    <source>
        <dbReference type="EMBL" id="MBC8587178.1"/>
    </source>
</evidence>
<protein>
    <submittedName>
        <fullName evidence="2">TIGR03915 family putative DNA repair protein</fullName>
    </submittedName>
</protein>
<dbReference type="EMBL" id="JACRTG010000008">
    <property type="protein sequence ID" value="MBC8587178.1"/>
    <property type="molecule type" value="Genomic_DNA"/>
</dbReference>
<dbReference type="AlphaFoldDB" id="A0A926EP87"/>
<dbReference type="RefSeq" id="WP_262428650.1">
    <property type="nucleotide sequence ID" value="NZ_JACRTG010000008.1"/>
</dbReference>
<dbReference type="Proteomes" id="UP000601171">
    <property type="component" value="Unassembled WGS sequence"/>
</dbReference>
<dbReference type="InterPro" id="IPR025404">
    <property type="entry name" value="DUF4130"/>
</dbReference>
<reference evidence="2" key="1">
    <citation type="submission" date="2020-08" db="EMBL/GenBank/DDBJ databases">
        <title>Genome public.</title>
        <authorList>
            <person name="Liu C."/>
            <person name="Sun Q."/>
        </authorList>
    </citation>
    <scope>NUCLEOTIDE SEQUENCE</scope>
    <source>
        <strain evidence="2">BX21</strain>
    </source>
</reference>
<dbReference type="Pfam" id="PF13566">
    <property type="entry name" value="DUF4130"/>
    <property type="match status" value="1"/>
</dbReference>
<dbReference type="NCBIfam" id="TIGR03915">
    <property type="entry name" value="SAM_7_link_chp"/>
    <property type="match status" value="1"/>
</dbReference>
<evidence type="ECO:0000313" key="3">
    <source>
        <dbReference type="Proteomes" id="UP000601171"/>
    </source>
</evidence>
<organism evidence="2 3">
    <name type="scientific">Paratissierella segnis</name>
    <dbReference type="NCBI Taxonomy" id="2763679"/>
    <lineage>
        <taxon>Bacteria</taxon>
        <taxon>Bacillati</taxon>
        <taxon>Bacillota</taxon>
        <taxon>Tissierellia</taxon>
        <taxon>Tissierellales</taxon>
        <taxon>Tissierellaceae</taxon>
        <taxon>Paratissierella</taxon>
    </lineage>
</organism>
<dbReference type="InterPro" id="IPR023875">
    <property type="entry name" value="DNA_repair_put"/>
</dbReference>
<gene>
    <name evidence="2" type="ORF">H8707_02825</name>
</gene>